<keyword evidence="4" id="KW-0410">Iron transport</keyword>
<dbReference type="InterPro" id="IPR012910">
    <property type="entry name" value="Plug_dom"/>
</dbReference>
<dbReference type="InterPro" id="IPR008969">
    <property type="entry name" value="CarboxyPept-like_regulatory"/>
</dbReference>
<dbReference type="PROSITE" id="PS52016">
    <property type="entry name" value="TONB_DEPENDENT_REC_3"/>
    <property type="match status" value="1"/>
</dbReference>
<evidence type="ECO:0000256" key="8">
    <source>
        <dbReference type="ARBA" id="ARBA00023136"/>
    </source>
</evidence>
<evidence type="ECO:0000256" key="5">
    <source>
        <dbReference type="ARBA" id="ARBA00022692"/>
    </source>
</evidence>
<dbReference type="GO" id="GO:0009279">
    <property type="term" value="C:cell outer membrane"/>
    <property type="evidence" value="ECO:0007669"/>
    <property type="project" value="UniProtKB-SubCell"/>
</dbReference>
<dbReference type="AlphaFoldDB" id="A0A2T5C3X8"/>
<evidence type="ECO:0000256" key="6">
    <source>
        <dbReference type="ARBA" id="ARBA00023004"/>
    </source>
</evidence>
<keyword evidence="9 10" id="KW-0998">Cell outer membrane</keyword>
<sequence>MKKNRTLRGNTRGLSKVLKIMKLTMFLILVFALQTFATKSYSQRTQLTLQLNNVKVLNVLNEIENSTDYYFLFNKDMVNVDRRVSISANQEELDAVLKELFAGTNVSYVISDRQIVLTTEGKTNSQTQQQQKVIKGKVTDTAGSPLPGVTVVVKGTTQGTITDVDGNFSLSGISSTDVLLFSFIGMMTKEMPVGSQTTVTVAMQEETVGVEEVVVVGYGTQKKANLTGAVGNVQMEDLESRPLTNASLALQGTVSGVYALQNSGKPGDDNAIIDIRGVGTWTNNAPLIIIDGFPGSMSDVNPNDIKSISVLKDAASSSIYGNRAANGVILITTKRGASGKMQVSYTGYYGVQKATRLPSVLNSVEYATLRNEAADNAGVVRTYSAEDIEKFAAHNDPMYPDINYFDVYYGQANTQNHRLSMTGGSENLQFAFMLGHLDQDGIMVATNYKKTDFRSNIDAYFLNDKKLRVSTKLAGNYGIKGEPTSVWNATWYATLAPVYPLQNADGEYMSVNGELNPYAEIKAGSTSKTKRYNFNGQLEAEYTIVEGLSAQATYGYNVVTSNTNAFNANVVLANKDGSYKTESSDLRVTDATDVQTMLTTLLKYNSTFGKHSLNLLAGYQEEEFTYDWQDGYRRNFVNNTQRVLNLGDAATQTNNAGSYDLGLRSYFGRINYIYDEKYLFEANIRRDGSSRFAKGNQWGTFPSFSAGWIMSKENFMSNVEWLNSLKIRASWGQLGNENIGNGRMYTASDILSSGVNYSFGGDLYSGVAVRDLTNKELTWETSQQLNFGVDLTLANGFEMTADYFDKKTKDLLWPQGIPLTMAKNAPYVNNGEVQNKGVEASFTYRKKFTNGMNFRATFNASHIVNKITKMSPEDIASPKAKIVGSAINSFYGYEMDGIYQVDDFDYDGSTYTLKPNVTSVVNYNAQPGDIKFKDLSGDGVVDPNNDRTVIGKQYPDLTYSLNLSMEWKRFDFSAFFQGVAGIEGYLYYEIATPFSGVANMGSWWKGRWTPENPSNSLPRLVLDETRTNIHSSFYMEDASYLRLKNIELGYTFNPRLVSKIGLGSVRVYGNIQNAFTITNFKGFDPEQNVDQTRAEAFPQVRVMTVGLNVNF</sequence>
<dbReference type="EMBL" id="QAAD01000004">
    <property type="protein sequence ID" value="PTN09482.1"/>
    <property type="molecule type" value="Genomic_DNA"/>
</dbReference>
<dbReference type="Pfam" id="PF07660">
    <property type="entry name" value="STN"/>
    <property type="match status" value="1"/>
</dbReference>
<dbReference type="SUPFAM" id="SSF49464">
    <property type="entry name" value="Carboxypeptidase regulatory domain-like"/>
    <property type="match status" value="1"/>
</dbReference>
<comment type="subcellular location">
    <subcellularLocation>
        <location evidence="1 10">Cell outer membrane</location>
        <topology evidence="1 10">Multi-pass membrane protein</topology>
    </subcellularLocation>
</comment>
<dbReference type="NCBIfam" id="TIGR04056">
    <property type="entry name" value="OMP_RagA_SusC"/>
    <property type="match status" value="1"/>
</dbReference>
<reference evidence="13 14" key="1">
    <citation type="submission" date="2018-04" db="EMBL/GenBank/DDBJ databases">
        <title>Genomic Encyclopedia of Archaeal and Bacterial Type Strains, Phase II (KMG-II): from individual species to whole genera.</title>
        <authorList>
            <person name="Goeker M."/>
        </authorList>
    </citation>
    <scope>NUCLEOTIDE SEQUENCE [LARGE SCALE GENOMIC DNA]</scope>
    <source>
        <strain evidence="13 14">DSM 28823</strain>
    </source>
</reference>
<gene>
    <name evidence="13" type="ORF">C8N47_10426</name>
</gene>
<dbReference type="Gene3D" id="2.170.130.10">
    <property type="entry name" value="TonB-dependent receptor, plug domain"/>
    <property type="match status" value="1"/>
</dbReference>
<organism evidence="13 14">
    <name type="scientific">Mangrovibacterium marinum</name>
    <dbReference type="NCBI Taxonomy" id="1639118"/>
    <lineage>
        <taxon>Bacteria</taxon>
        <taxon>Pseudomonadati</taxon>
        <taxon>Bacteroidota</taxon>
        <taxon>Bacteroidia</taxon>
        <taxon>Marinilabiliales</taxon>
        <taxon>Prolixibacteraceae</taxon>
        <taxon>Mangrovibacterium</taxon>
    </lineage>
</organism>
<comment type="similarity">
    <text evidence="10 11">Belongs to the TonB-dependent receptor family.</text>
</comment>
<accession>A0A2T5C3X8</accession>
<keyword evidence="8 10" id="KW-0472">Membrane</keyword>
<evidence type="ECO:0000313" key="14">
    <source>
        <dbReference type="Proteomes" id="UP000243525"/>
    </source>
</evidence>
<dbReference type="SUPFAM" id="SSF56935">
    <property type="entry name" value="Porins"/>
    <property type="match status" value="1"/>
</dbReference>
<evidence type="ECO:0000256" key="11">
    <source>
        <dbReference type="RuleBase" id="RU003357"/>
    </source>
</evidence>
<evidence type="ECO:0000259" key="12">
    <source>
        <dbReference type="SMART" id="SM00965"/>
    </source>
</evidence>
<keyword evidence="2 10" id="KW-0813">Transport</keyword>
<keyword evidence="14" id="KW-1185">Reference proteome</keyword>
<proteinExistence type="inferred from homology"/>
<dbReference type="Gene3D" id="2.40.170.20">
    <property type="entry name" value="TonB-dependent receptor, beta-barrel domain"/>
    <property type="match status" value="1"/>
</dbReference>
<keyword evidence="6" id="KW-0408">Iron</keyword>
<dbReference type="InterPro" id="IPR039426">
    <property type="entry name" value="TonB-dep_rcpt-like"/>
</dbReference>
<evidence type="ECO:0000256" key="1">
    <source>
        <dbReference type="ARBA" id="ARBA00004571"/>
    </source>
</evidence>
<evidence type="ECO:0000256" key="9">
    <source>
        <dbReference type="ARBA" id="ARBA00023237"/>
    </source>
</evidence>
<dbReference type="FunFam" id="2.170.130.10:FF:000003">
    <property type="entry name" value="SusC/RagA family TonB-linked outer membrane protein"/>
    <property type="match status" value="1"/>
</dbReference>
<comment type="caution">
    <text evidence="13">The sequence shown here is derived from an EMBL/GenBank/DDBJ whole genome shotgun (WGS) entry which is preliminary data.</text>
</comment>
<dbReference type="InterPro" id="IPR011662">
    <property type="entry name" value="Secretin/TonB_short_N"/>
</dbReference>
<dbReference type="InterPro" id="IPR036942">
    <property type="entry name" value="Beta-barrel_TonB_sf"/>
</dbReference>
<evidence type="ECO:0000256" key="10">
    <source>
        <dbReference type="PROSITE-ProRule" id="PRU01360"/>
    </source>
</evidence>
<dbReference type="Proteomes" id="UP000243525">
    <property type="component" value="Unassembled WGS sequence"/>
</dbReference>
<dbReference type="Pfam" id="PF13715">
    <property type="entry name" value="CarbopepD_reg_2"/>
    <property type="match status" value="1"/>
</dbReference>
<keyword evidence="3 10" id="KW-1134">Transmembrane beta strand</keyword>
<dbReference type="InterPro" id="IPR037066">
    <property type="entry name" value="Plug_dom_sf"/>
</dbReference>
<protein>
    <submittedName>
        <fullName evidence="13">TonB-linked SusC/RagA family outer membrane protein</fullName>
    </submittedName>
</protein>
<evidence type="ECO:0000256" key="3">
    <source>
        <dbReference type="ARBA" id="ARBA00022452"/>
    </source>
</evidence>
<evidence type="ECO:0000256" key="7">
    <source>
        <dbReference type="ARBA" id="ARBA00023077"/>
    </source>
</evidence>
<dbReference type="GO" id="GO:0006826">
    <property type="term" value="P:iron ion transport"/>
    <property type="evidence" value="ECO:0007669"/>
    <property type="project" value="UniProtKB-KW"/>
</dbReference>
<name>A0A2T5C3X8_9BACT</name>
<evidence type="ECO:0000256" key="4">
    <source>
        <dbReference type="ARBA" id="ARBA00022496"/>
    </source>
</evidence>
<dbReference type="Gene3D" id="2.60.40.1120">
    <property type="entry name" value="Carboxypeptidase-like, regulatory domain"/>
    <property type="match status" value="1"/>
</dbReference>
<dbReference type="Pfam" id="PF00593">
    <property type="entry name" value="TonB_dep_Rec_b-barrel"/>
    <property type="match status" value="1"/>
</dbReference>
<dbReference type="Pfam" id="PF07715">
    <property type="entry name" value="Plug"/>
    <property type="match status" value="1"/>
</dbReference>
<keyword evidence="7 11" id="KW-0798">TonB box</keyword>
<keyword evidence="5 10" id="KW-0812">Transmembrane</keyword>
<feature type="domain" description="Secretin/TonB short N-terminal" evidence="12">
    <location>
        <begin position="69"/>
        <end position="120"/>
    </location>
</feature>
<dbReference type="InterPro" id="IPR023996">
    <property type="entry name" value="TonB-dep_OMP_SusC/RagA"/>
</dbReference>
<dbReference type="InterPro" id="IPR023997">
    <property type="entry name" value="TonB-dep_OMP_SusC/RagA_CS"/>
</dbReference>
<dbReference type="NCBIfam" id="TIGR04057">
    <property type="entry name" value="SusC_RagA_signa"/>
    <property type="match status" value="1"/>
</dbReference>
<dbReference type="RefSeq" id="WP_107821396.1">
    <property type="nucleotide sequence ID" value="NZ_OY782574.1"/>
</dbReference>
<dbReference type="InterPro" id="IPR000531">
    <property type="entry name" value="Beta-barrel_TonB"/>
</dbReference>
<dbReference type="OrthoDB" id="9768177at2"/>
<evidence type="ECO:0000256" key="2">
    <source>
        <dbReference type="ARBA" id="ARBA00022448"/>
    </source>
</evidence>
<dbReference type="FunFam" id="2.60.40.1120:FF:000003">
    <property type="entry name" value="Outer membrane protein Omp121"/>
    <property type="match status" value="1"/>
</dbReference>
<dbReference type="SMART" id="SM00965">
    <property type="entry name" value="STN"/>
    <property type="match status" value="1"/>
</dbReference>
<keyword evidence="4" id="KW-0406">Ion transport</keyword>
<evidence type="ECO:0000313" key="13">
    <source>
        <dbReference type="EMBL" id="PTN09482.1"/>
    </source>
</evidence>